<keyword evidence="2" id="KW-0547">Nucleotide-binding</keyword>
<evidence type="ECO:0000256" key="2">
    <source>
        <dbReference type="ARBA" id="ARBA00022806"/>
    </source>
</evidence>
<dbReference type="SUPFAM" id="SSF52540">
    <property type="entry name" value="P-loop containing nucleoside triphosphate hydrolases"/>
    <property type="match status" value="1"/>
</dbReference>
<dbReference type="GO" id="GO:0016787">
    <property type="term" value="F:hydrolase activity"/>
    <property type="evidence" value="ECO:0007669"/>
    <property type="project" value="UniProtKB-KW"/>
</dbReference>
<accession>A0A4W3GPE7</accession>
<dbReference type="InterPro" id="IPR011545">
    <property type="entry name" value="DEAD/DEAH_box_helicase_dom"/>
</dbReference>
<proteinExistence type="predicted"/>
<feature type="domain" description="Helicase ATP-binding" evidence="3">
    <location>
        <begin position="20"/>
        <end position="86"/>
    </location>
</feature>
<dbReference type="OMA" id="IQRCESH"/>
<dbReference type="Pfam" id="PF00270">
    <property type="entry name" value="DEAD"/>
    <property type="match status" value="1"/>
</dbReference>
<evidence type="ECO:0000313" key="5">
    <source>
        <dbReference type="Proteomes" id="UP000314986"/>
    </source>
</evidence>
<reference evidence="5" key="2">
    <citation type="journal article" date="2007" name="PLoS Biol.">
        <title>Survey sequencing and comparative analysis of the elephant shark (Callorhinchus milii) genome.</title>
        <authorList>
            <person name="Venkatesh B."/>
            <person name="Kirkness E.F."/>
            <person name="Loh Y.H."/>
            <person name="Halpern A.L."/>
            <person name="Lee A.P."/>
            <person name="Johnson J."/>
            <person name="Dandona N."/>
            <person name="Viswanathan L.D."/>
            <person name="Tay A."/>
            <person name="Venter J.C."/>
            <person name="Strausberg R.L."/>
            <person name="Brenner S."/>
        </authorList>
    </citation>
    <scope>NUCLEOTIDE SEQUENCE [LARGE SCALE GENOMIC DNA]</scope>
</reference>
<evidence type="ECO:0000259" key="3">
    <source>
        <dbReference type="PROSITE" id="PS51192"/>
    </source>
</evidence>
<reference evidence="4" key="5">
    <citation type="submission" date="2025-09" db="UniProtKB">
        <authorList>
            <consortium name="Ensembl"/>
        </authorList>
    </citation>
    <scope>IDENTIFICATION</scope>
</reference>
<keyword evidence="2" id="KW-0067">ATP-binding</keyword>
<sequence length="117" mass="12897">KWNCGLTGFRDVLLPQSQAWPVILQGIDLIGIAQTGTGKTLAYLLPGFIHLDSQPVPRDKQDGPGMLVLTPTRELALQIQQECSKYSYKGIQRCESHLHCHCYYSLTGASGAWPGLE</sequence>
<organism evidence="4 5">
    <name type="scientific">Callorhinchus milii</name>
    <name type="common">Ghost shark</name>
    <dbReference type="NCBI Taxonomy" id="7868"/>
    <lineage>
        <taxon>Eukaryota</taxon>
        <taxon>Metazoa</taxon>
        <taxon>Chordata</taxon>
        <taxon>Craniata</taxon>
        <taxon>Vertebrata</taxon>
        <taxon>Chondrichthyes</taxon>
        <taxon>Holocephali</taxon>
        <taxon>Chimaeriformes</taxon>
        <taxon>Callorhinchidae</taxon>
        <taxon>Callorhinchus</taxon>
    </lineage>
</organism>
<dbReference type="GO" id="GO:0003676">
    <property type="term" value="F:nucleic acid binding"/>
    <property type="evidence" value="ECO:0007669"/>
    <property type="project" value="InterPro"/>
</dbReference>
<dbReference type="Gene3D" id="3.40.50.300">
    <property type="entry name" value="P-loop containing nucleotide triphosphate hydrolases"/>
    <property type="match status" value="1"/>
</dbReference>
<dbReference type="AlphaFoldDB" id="A0A4W3GPE7"/>
<evidence type="ECO:0000256" key="1">
    <source>
        <dbReference type="ARBA" id="ARBA00022801"/>
    </source>
</evidence>
<dbReference type="GeneTree" id="ENSGT00940000163653"/>
<dbReference type="Ensembl" id="ENSCMIT00000005603.1">
    <property type="protein sequence ID" value="ENSCMIP00000005416.1"/>
    <property type="gene ID" value="ENSCMIG00000003149.1"/>
</dbReference>
<dbReference type="InParanoid" id="A0A4W3GPE7"/>
<dbReference type="GO" id="GO:0004386">
    <property type="term" value="F:helicase activity"/>
    <property type="evidence" value="ECO:0007669"/>
    <property type="project" value="UniProtKB-KW"/>
</dbReference>
<reference evidence="5" key="3">
    <citation type="journal article" date="2014" name="Nature">
        <title>Elephant shark genome provides unique insights into gnathostome evolution.</title>
        <authorList>
            <consortium name="International Elephant Shark Genome Sequencing Consortium"/>
            <person name="Venkatesh B."/>
            <person name="Lee A.P."/>
            <person name="Ravi V."/>
            <person name="Maurya A.K."/>
            <person name="Lian M.M."/>
            <person name="Swann J.B."/>
            <person name="Ohta Y."/>
            <person name="Flajnik M.F."/>
            <person name="Sutoh Y."/>
            <person name="Kasahara M."/>
            <person name="Hoon S."/>
            <person name="Gangu V."/>
            <person name="Roy S.W."/>
            <person name="Irimia M."/>
            <person name="Korzh V."/>
            <person name="Kondrychyn I."/>
            <person name="Lim Z.W."/>
            <person name="Tay B.H."/>
            <person name="Tohari S."/>
            <person name="Kong K.W."/>
            <person name="Ho S."/>
            <person name="Lorente-Galdos B."/>
            <person name="Quilez J."/>
            <person name="Marques-Bonet T."/>
            <person name="Raney B.J."/>
            <person name="Ingham P.W."/>
            <person name="Tay A."/>
            <person name="Hillier L.W."/>
            <person name="Minx P."/>
            <person name="Boehm T."/>
            <person name="Wilson R.K."/>
            <person name="Brenner S."/>
            <person name="Warren W.C."/>
        </authorList>
    </citation>
    <scope>NUCLEOTIDE SEQUENCE [LARGE SCALE GENOMIC DNA]</scope>
</reference>
<dbReference type="PANTHER" id="PTHR47958">
    <property type="entry name" value="ATP-DEPENDENT RNA HELICASE DBP3"/>
    <property type="match status" value="1"/>
</dbReference>
<dbReference type="PROSITE" id="PS51192">
    <property type="entry name" value="HELICASE_ATP_BIND_1"/>
    <property type="match status" value="1"/>
</dbReference>
<keyword evidence="5" id="KW-1185">Reference proteome</keyword>
<reference evidence="4" key="4">
    <citation type="submission" date="2025-08" db="UniProtKB">
        <authorList>
            <consortium name="Ensembl"/>
        </authorList>
    </citation>
    <scope>IDENTIFICATION</scope>
</reference>
<dbReference type="Proteomes" id="UP000314986">
    <property type="component" value="Unassembled WGS sequence"/>
</dbReference>
<reference evidence="5" key="1">
    <citation type="journal article" date="2006" name="Science">
        <title>Ancient noncoding elements conserved in the human genome.</title>
        <authorList>
            <person name="Venkatesh B."/>
            <person name="Kirkness E.F."/>
            <person name="Loh Y.H."/>
            <person name="Halpern A.L."/>
            <person name="Lee A.P."/>
            <person name="Johnson J."/>
            <person name="Dandona N."/>
            <person name="Viswanathan L.D."/>
            <person name="Tay A."/>
            <person name="Venter J.C."/>
            <person name="Strausberg R.L."/>
            <person name="Brenner S."/>
        </authorList>
    </citation>
    <scope>NUCLEOTIDE SEQUENCE [LARGE SCALE GENOMIC DNA]</scope>
</reference>
<dbReference type="STRING" id="7868.ENSCMIP00000005416"/>
<name>A0A4W3GPE7_CALMI</name>
<dbReference type="GO" id="GO:0005524">
    <property type="term" value="F:ATP binding"/>
    <property type="evidence" value="ECO:0007669"/>
    <property type="project" value="InterPro"/>
</dbReference>
<keyword evidence="1" id="KW-0378">Hydrolase</keyword>
<dbReference type="InterPro" id="IPR027417">
    <property type="entry name" value="P-loop_NTPase"/>
</dbReference>
<keyword evidence="2" id="KW-0347">Helicase</keyword>
<dbReference type="InterPro" id="IPR014001">
    <property type="entry name" value="Helicase_ATP-bd"/>
</dbReference>
<evidence type="ECO:0000313" key="4">
    <source>
        <dbReference type="Ensembl" id="ENSCMIP00000005416.1"/>
    </source>
</evidence>
<protein>
    <recommendedName>
        <fullName evidence="3">Helicase ATP-binding domain-containing protein</fullName>
    </recommendedName>
</protein>